<gene>
    <name evidence="3" type="primary">LOC105416544</name>
</gene>
<accession>A0A674MK12</accession>
<evidence type="ECO:0000259" key="2">
    <source>
        <dbReference type="PROSITE" id="PS51309"/>
    </source>
</evidence>
<evidence type="ECO:0000313" key="4">
    <source>
        <dbReference type="Proteomes" id="UP000005226"/>
    </source>
</evidence>
<dbReference type="GO" id="GO:0090263">
    <property type="term" value="P:positive regulation of canonical Wnt signaling pathway"/>
    <property type="evidence" value="ECO:0007669"/>
    <property type="project" value="TreeGrafter"/>
</dbReference>
<sequence>MDDREDLETLGEQLYTIIYPKHKDDAGKLTGMLLELPAPVVNQMLQDEATLTTAVEKALRALQGSQESKSSKVPCKDEDDVSASSDSLGEQLFELVDVYNTGHSQKITGMLLEQHKDAVLRLLSDPKLMEEQVNSALRILKEQSIEETDVSDSSDAEDRERLGDKVFSLVEELDPLHANDITGELTLNRYAESSLNECLRLLPHIHVCRDATGDGPYCSATADLRP</sequence>
<feature type="domain" description="PABC" evidence="2">
    <location>
        <begin position="68"/>
        <end position="145"/>
    </location>
</feature>
<dbReference type="GO" id="GO:0034450">
    <property type="term" value="F:ubiquitin-ubiquitin ligase activity"/>
    <property type="evidence" value="ECO:0007669"/>
    <property type="project" value="TreeGrafter"/>
</dbReference>
<reference evidence="3" key="3">
    <citation type="submission" date="2025-09" db="UniProtKB">
        <authorList>
            <consortium name="Ensembl"/>
        </authorList>
    </citation>
    <scope>IDENTIFICATION</scope>
</reference>
<dbReference type="Pfam" id="PF00658">
    <property type="entry name" value="MLLE"/>
    <property type="match status" value="2"/>
</dbReference>
<name>A0A674MK12_TAKRU</name>
<dbReference type="PANTHER" id="PTHR46276">
    <property type="entry name" value="E3 UBIQUITIN-PROTEIN LIGASE UBR5"/>
    <property type="match status" value="1"/>
</dbReference>
<dbReference type="GO" id="GO:0000209">
    <property type="term" value="P:protein polyubiquitination"/>
    <property type="evidence" value="ECO:0007669"/>
    <property type="project" value="TreeGrafter"/>
</dbReference>
<protein>
    <submittedName>
        <fullName evidence="3">Uncharacterized LOC105416544</fullName>
    </submittedName>
</protein>
<dbReference type="Ensembl" id="ENSTRUT00000060041.1">
    <property type="protein sequence ID" value="ENSTRUP00000061340.1"/>
    <property type="gene ID" value="ENSTRUG00000031543.1"/>
</dbReference>
<dbReference type="GO" id="GO:0005737">
    <property type="term" value="C:cytoplasm"/>
    <property type="evidence" value="ECO:0007669"/>
    <property type="project" value="TreeGrafter"/>
</dbReference>
<dbReference type="GeneTree" id="ENSGT01150000287482"/>
<dbReference type="PROSITE" id="PS51309">
    <property type="entry name" value="PABC"/>
    <property type="match status" value="2"/>
</dbReference>
<evidence type="ECO:0000256" key="1">
    <source>
        <dbReference type="SAM" id="MobiDB-lite"/>
    </source>
</evidence>
<dbReference type="GO" id="GO:0003723">
    <property type="term" value="F:RNA binding"/>
    <property type="evidence" value="ECO:0007669"/>
    <property type="project" value="InterPro"/>
</dbReference>
<feature type="domain" description="PABC" evidence="2">
    <location>
        <begin position="1"/>
        <end position="67"/>
    </location>
</feature>
<feature type="region of interest" description="Disordered" evidence="1">
    <location>
        <begin position="62"/>
        <end position="84"/>
    </location>
</feature>
<dbReference type="InterPro" id="IPR036053">
    <property type="entry name" value="PABP-dom"/>
</dbReference>
<dbReference type="OMA" id="SRIYPKH"/>
<dbReference type="Proteomes" id="UP000005226">
    <property type="component" value="Chromosome 6"/>
</dbReference>
<dbReference type="Gene3D" id="1.10.1900.10">
    <property type="entry name" value="c-terminal domain of poly(a) binding protein"/>
    <property type="match status" value="2"/>
</dbReference>
<dbReference type="InterPro" id="IPR002004">
    <property type="entry name" value="PABP_HYD_C"/>
</dbReference>
<dbReference type="PANTHER" id="PTHR46276:SF1">
    <property type="entry name" value="E3 UBIQUITIN-PROTEIN LIGASE UBR5"/>
    <property type="match status" value="1"/>
</dbReference>
<keyword evidence="4" id="KW-1185">Reference proteome</keyword>
<dbReference type="AlphaFoldDB" id="A0A674MK12"/>
<dbReference type="SUPFAM" id="SSF63570">
    <property type="entry name" value="PABC (PABP) domain"/>
    <property type="match status" value="3"/>
</dbReference>
<reference evidence="3 4" key="1">
    <citation type="journal article" date="2011" name="Genome Biol. Evol.">
        <title>Integration of the genetic map and genome assembly of fugu facilitates insights into distinct features of genome evolution in teleosts and mammals.</title>
        <authorList>
            <person name="Kai W."/>
            <person name="Kikuchi K."/>
            <person name="Tohari S."/>
            <person name="Chew A.K."/>
            <person name="Tay A."/>
            <person name="Fujiwara A."/>
            <person name="Hosoya S."/>
            <person name="Suetake H."/>
            <person name="Naruse K."/>
            <person name="Brenner S."/>
            <person name="Suzuki Y."/>
            <person name="Venkatesh B."/>
        </authorList>
    </citation>
    <scope>NUCLEOTIDE SEQUENCE [LARGE SCALE GENOMIC DNA]</scope>
</reference>
<dbReference type="GO" id="GO:0005634">
    <property type="term" value="C:nucleus"/>
    <property type="evidence" value="ECO:0007669"/>
    <property type="project" value="TreeGrafter"/>
</dbReference>
<dbReference type="InParanoid" id="A0A674MK12"/>
<evidence type="ECO:0000313" key="3">
    <source>
        <dbReference type="Ensembl" id="ENSTRUP00000061340.1"/>
    </source>
</evidence>
<reference evidence="3" key="2">
    <citation type="submission" date="2025-08" db="UniProtKB">
        <authorList>
            <consortium name="Ensembl"/>
        </authorList>
    </citation>
    <scope>IDENTIFICATION</scope>
</reference>
<proteinExistence type="predicted"/>
<dbReference type="SMART" id="SM00517">
    <property type="entry name" value="PolyA"/>
    <property type="match status" value="2"/>
</dbReference>
<organism evidence="3 4">
    <name type="scientific">Takifugu rubripes</name>
    <name type="common">Japanese pufferfish</name>
    <name type="synonym">Fugu rubripes</name>
    <dbReference type="NCBI Taxonomy" id="31033"/>
    <lineage>
        <taxon>Eukaryota</taxon>
        <taxon>Metazoa</taxon>
        <taxon>Chordata</taxon>
        <taxon>Craniata</taxon>
        <taxon>Vertebrata</taxon>
        <taxon>Euteleostomi</taxon>
        <taxon>Actinopterygii</taxon>
        <taxon>Neopterygii</taxon>
        <taxon>Teleostei</taxon>
        <taxon>Neoteleostei</taxon>
        <taxon>Acanthomorphata</taxon>
        <taxon>Eupercaria</taxon>
        <taxon>Tetraodontiformes</taxon>
        <taxon>Tetradontoidea</taxon>
        <taxon>Tetraodontidae</taxon>
        <taxon>Takifugu</taxon>
    </lineage>
</organism>